<protein>
    <submittedName>
        <fullName evidence="2">Uncharacterized protein</fullName>
    </submittedName>
</protein>
<evidence type="ECO:0000256" key="1">
    <source>
        <dbReference type="SAM" id="MobiDB-lite"/>
    </source>
</evidence>
<feature type="region of interest" description="Disordered" evidence="1">
    <location>
        <begin position="205"/>
        <end position="244"/>
    </location>
</feature>
<keyword evidence="3" id="KW-1185">Reference proteome</keyword>
<accession>A0A836CJH7</accession>
<organism evidence="2 3">
    <name type="scientific">Tribonema minus</name>
    <dbReference type="NCBI Taxonomy" id="303371"/>
    <lineage>
        <taxon>Eukaryota</taxon>
        <taxon>Sar</taxon>
        <taxon>Stramenopiles</taxon>
        <taxon>Ochrophyta</taxon>
        <taxon>PX clade</taxon>
        <taxon>Xanthophyceae</taxon>
        <taxon>Tribonematales</taxon>
        <taxon>Tribonemataceae</taxon>
        <taxon>Tribonema</taxon>
    </lineage>
</organism>
<proteinExistence type="predicted"/>
<dbReference type="Proteomes" id="UP000664859">
    <property type="component" value="Unassembled WGS sequence"/>
</dbReference>
<sequence>MLDTKKLAQAPKLWGAKGVGASRQRQDIAEWVAELHQFLVSNKVTEHSDFLHYMERVAEGEASSAITAWRRDNAWPGDFGEAVMKITHHFTPPTSFDAALQELVEFQQQPKEDTGSYIVRARRHVQDVKMLYWQAAAQAREKGRKLPDLSECVAITLLERGLAPFYKQQYRLSNAEDPRQAIADMLRGPERDTLWQAMKDEFYGGRPPASRCGGRGTRGNGSREGSSSGPDSGGGEAVEFADPGHKQQRFKEILEWRQIELDAATDDDPVLCYNCGHTVSRRRAYTSLRTLQAAARSRVAAPPIAAARLRVAAHAAGGGARTRCRPRSSAAARTRVAAPLRGGAPTRRCALRQAAARARVAAPLHCRQRRAHASLPPFAAARLRVTAHAAGGGARTRCRPRSSVAARTRRCPPSRRRAYASLRIAAGGGARTRRPPSRRLAYPSLRMQQASARARAAAPGVRRPPPEFGGGAHTRRCPPSRRRTYASLRMRQAAARARAAAPGVRRRRAHASLPPLCGGAPTRRCARSRRRRAHALPPSSCCDCTRCQSGLVVAAG</sequence>
<name>A0A836CJH7_9STRA</name>
<feature type="region of interest" description="Disordered" evidence="1">
    <location>
        <begin position="454"/>
        <end position="479"/>
    </location>
</feature>
<dbReference type="AlphaFoldDB" id="A0A836CJH7"/>
<gene>
    <name evidence="2" type="ORF">JKP88DRAFT_304721</name>
</gene>
<evidence type="ECO:0000313" key="3">
    <source>
        <dbReference type="Proteomes" id="UP000664859"/>
    </source>
</evidence>
<dbReference type="EMBL" id="JAFCMP010000069">
    <property type="protein sequence ID" value="KAG5188427.1"/>
    <property type="molecule type" value="Genomic_DNA"/>
</dbReference>
<evidence type="ECO:0000313" key="2">
    <source>
        <dbReference type="EMBL" id="KAG5188427.1"/>
    </source>
</evidence>
<reference evidence="2" key="1">
    <citation type="submission" date="2021-02" db="EMBL/GenBank/DDBJ databases">
        <title>First Annotated Genome of the Yellow-green Alga Tribonema minus.</title>
        <authorList>
            <person name="Mahan K.M."/>
        </authorList>
    </citation>
    <scope>NUCLEOTIDE SEQUENCE</scope>
    <source>
        <strain evidence="2">UTEX B ZZ1240</strain>
    </source>
</reference>
<comment type="caution">
    <text evidence="2">The sequence shown here is derived from an EMBL/GenBank/DDBJ whole genome shotgun (WGS) entry which is preliminary data.</text>
</comment>